<dbReference type="Gene3D" id="3.60.10.10">
    <property type="entry name" value="Endonuclease/exonuclease/phosphatase"/>
    <property type="match status" value="1"/>
</dbReference>
<dbReference type="AlphaFoldDB" id="A0AA88IGI7"/>
<proteinExistence type="predicted"/>
<dbReference type="SUPFAM" id="SSF56219">
    <property type="entry name" value="DNase I-like"/>
    <property type="match status" value="1"/>
</dbReference>
<dbReference type="EMBL" id="JAVRJZ010000002">
    <property type="protein sequence ID" value="KAK2726366.1"/>
    <property type="molecule type" value="Genomic_DNA"/>
</dbReference>
<keyword evidence="3" id="KW-1185">Reference proteome</keyword>
<evidence type="ECO:0000259" key="1">
    <source>
        <dbReference type="Pfam" id="PF00078"/>
    </source>
</evidence>
<dbReference type="Proteomes" id="UP001187531">
    <property type="component" value="Unassembled WGS sequence"/>
</dbReference>
<dbReference type="InterPro" id="IPR036691">
    <property type="entry name" value="Endo/exonu/phosph_ase_sf"/>
</dbReference>
<dbReference type="SUPFAM" id="SSF56672">
    <property type="entry name" value="DNA/RNA polymerases"/>
    <property type="match status" value="1"/>
</dbReference>
<protein>
    <recommendedName>
        <fullName evidence="1">Reverse transcriptase domain-containing protein</fullName>
    </recommendedName>
</protein>
<accession>A0AA88IGI7</accession>
<organism evidence="2 3">
    <name type="scientific">Artemia franciscana</name>
    <name type="common">Brine shrimp</name>
    <name type="synonym">Artemia sanfranciscana</name>
    <dbReference type="NCBI Taxonomy" id="6661"/>
    <lineage>
        <taxon>Eukaryota</taxon>
        <taxon>Metazoa</taxon>
        <taxon>Ecdysozoa</taxon>
        <taxon>Arthropoda</taxon>
        <taxon>Crustacea</taxon>
        <taxon>Branchiopoda</taxon>
        <taxon>Anostraca</taxon>
        <taxon>Artemiidae</taxon>
        <taxon>Artemia</taxon>
    </lineage>
</organism>
<name>A0AA88IGI7_ARTSF</name>
<feature type="domain" description="Reverse transcriptase" evidence="1">
    <location>
        <begin position="180"/>
        <end position="272"/>
    </location>
</feature>
<comment type="caution">
    <text evidence="2">The sequence shown here is derived from an EMBL/GenBank/DDBJ whole genome shotgun (WGS) entry which is preliminary data.</text>
</comment>
<dbReference type="Pfam" id="PF00078">
    <property type="entry name" value="RVT_1"/>
    <property type="match status" value="1"/>
</dbReference>
<dbReference type="InterPro" id="IPR000477">
    <property type="entry name" value="RT_dom"/>
</dbReference>
<reference evidence="2" key="1">
    <citation type="submission" date="2023-07" db="EMBL/GenBank/DDBJ databases">
        <title>Chromosome-level genome assembly of Artemia franciscana.</title>
        <authorList>
            <person name="Jo E."/>
        </authorList>
    </citation>
    <scope>NUCLEOTIDE SEQUENCE</scope>
    <source>
        <tissue evidence="2">Whole body</tissue>
    </source>
</reference>
<evidence type="ECO:0000313" key="3">
    <source>
        <dbReference type="Proteomes" id="UP001187531"/>
    </source>
</evidence>
<gene>
    <name evidence="2" type="ORF">QYM36_000714</name>
</gene>
<dbReference type="InterPro" id="IPR043502">
    <property type="entry name" value="DNA/RNA_pol_sf"/>
</dbReference>
<dbReference type="GO" id="GO:0071897">
    <property type="term" value="P:DNA biosynthetic process"/>
    <property type="evidence" value="ECO:0007669"/>
    <property type="project" value="UniProtKB-ARBA"/>
</dbReference>
<dbReference type="PANTHER" id="PTHR47027:SF20">
    <property type="entry name" value="REVERSE TRANSCRIPTASE-LIKE PROTEIN WITH RNA-DIRECTED DNA POLYMERASE DOMAIN"/>
    <property type="match status" value="1"/>
</dbReference>
<dbReference type="PANTHER" id="PTHR47027">
    <property type="entry name" value="REVERSE TRANSCRIPTASE DOMAIN-CONTAINING PROTEIN"/>
    <property type="match status" value="1"/>
</dbReference>
<sequence>MKIETFGQISLTVDQNLRKALQTYPFFATRAPTGDPTITALELQQLSFSVAAQYYLIIVGDFNARDVLFDTYTQVLGKFGLGQICENGIRLVNYTLMNHLVVTNTMYQNKTNDLLSPHSNDNVFKTQIDFVLIPQPWRSLVIDFRFYNGAHTGSKSKSDHKLVLEKILFRLASWRKNKPRARIDMVEFGVKQGYVLSPTLFNYCTERVLEKALSSHPGFQIGQNFSLGDLEYADDVGIISDSEKAQTMLDEVVNWAHHISLKVSTVKTKFMAINHTDPMSLTVNQVQLDQV</sequence>
<evidence type="ECO:0000313" key="2">
    <source>
        <dbReference type="EMBL" id="KAK2726366.1"/>
    </source>
</evidence>